<evidence type="ECO:0000256" key="1">
    <source>
        <dbReference type="ARBA" id="ARBA00007659"/>
    </source>
</evidence>
<comment type="caution">
    <text evidence="3">The sequence shown here is derived from an EMBL/GenBank/DDBJ whole genome shotgun (WGS) entry which is preliminary data.</text>
</comment>
<organism evidence="3 4">
    <name type="scientific">Cardiosporidium cionae</name>
    <dbReference type="NCBI Taxonomy" id="476202"/>
    <lineage>
        <taxon>Eukaryota</taxon>
        <taxon>Sar</taxon>
        <taxon>Alveolata</taxon>
        <taxon>Apicomplexa</taxon>
        <taxon>Aconoidasida</taxon>
        <taxon>Nephromycida</taxon>
        <taxon>Cardiosporidium</taxon>
    </lineage>
</organism>
<dbReference type="SUPFAM" id="SSF69340">
    <property type="entry name" value="C-terminal domain of adenylylcyclase associated protein"/>
    <property type="match status" value="1"/>
</dbReference>
<dbReference type="PANTHER" id="PTHR10652:SF0">
    <property type="entry name" value="ADENYLYL CYCLASE-ASSOCIATED PROTEIN"/>
    <property type="match status" value="1"/>
</dbReference>
<dbReference type="InterPro" id="IPR036223">
    <property type="entry name" value="CAP_C_sf"/>
</dbReference>
<dbReference type="PROSITE" id="PS51329">
    <property type="entry name" value="C_CAP_COFACTOR_C"/>
    <property type="match status" value="1"/>
</dbReference>
<dbReference type="InterPro" id="IPR013912">
    <property type="entry name" value="Adenylate_cyclase-assoc_CAP_C"/>
</dbReference>
<dbReference type="Gene3D" id="2.160.20.70">
    <property type="match status" value="1"/>
</dbReference>
<dbReference type="InterPro" id="IPR001837">
    <property type="entry name" value="Adenylate_cyclase-assoc_CAP"/>
</dbReference>
<sequence>MASKTKGNEARCELVGDVWHVEGQEKSDQVITVPSPLTKQAVQIRDCHDVTIQICSKITFATISSCKNCSIVFDGVIASIEVINSVNLKVQIVHRVPSISIDKCSQIALFVSHEGKDVEITTSLSGEMNLNFPPGTGAEGDWIEVPIPQQFHHKLVDDRIKSRISDLYSY</sequence>
<dbReference type="InterPro" id="IPR016098">
    <property type="entry name" value="CAP/MinC_C"/>
</dbReference>
<accession>A0ABQ7J4S8</accession>
<dbReference type="Pfam" id="PF08603">
    <property type="entry name" value="CAP_C"/>
    <property type="match status" value="1"/>
</dbReference>
<feature type="domain" description="C-CAP/cofactor C-like" evidence="2">
    <location>
        <begin position="4"/>
        <end position="147"/>
    </location>
</feature>
<dbReference type="InterPro" id="IPR017901">
    <property type="entry name" value="C-CAP_CF_C-like"/>
</dbReference>
<evidence type="ECO:0000313" key="4">
    <source>
        <dbReference type="Proteomes" id="UP000823046"/>
    </source>
</evidence>
<protein>
    <submittedName>
        <fullName evidence="3">Cyclase-associated protein</fullName>
    </submittedName>
</protein>
<dbReference type="Proteomes" id="UP000823046">
    <property type="component" value="Unassembled WGS sequence"/>
</dbReference>
<gene>
    <name evidence="3" type="ORF">IE077_004337</name>
</gene>
<name>A0ABQ7J4S8_9APIC</name>
<reference evidence="3 4" key="1">
    <citation type="journal article" date="2020" name="bioRxiv">
        <title>Metabolic contributions of an alphaproteobacterial endosymbiont in the apicomplexan Cardiosporidium cionae.</title>
        <authorList>
            <person name="Hunter E.S."/>
            <person name="Paight C.J."/>
            <person name="Lane C.E."/>
        </authorList>
    </citation>
    <scope>NUCLEOTIDE SEQUENCE [LARGE SCALE GENOMIC DNA]</scope>
    <source>
        <strain evidence="3">ESH_2018</strain>
    </source>
</reference>
<dbReference type="InterPro" id="IPR006599">
    <property type="entry name" value="CARP_motif"/>
</dbReference>
<dbReference type="SMART" id="SM00673">
    <property type="entry name" value="CARP"/>
    <property type="match status" value="2"/>
</dbReference>
<evidence type="ECO:0000259" key="2">
    <source>
        <dbReference type="PROSITE" id="PS51329"/>
    </source>
</evidence>
<dbReference type="EMBL" id="JADAQX010001072">
    <property type="protein sequence ID" value="KAF8818514.1"/>
    <property type="molecule type" value="Genomic_DNA"/>
</dbReference>
<comment type="similarity">
    <text evidence="1">Belongs to the CAP family.</text>
</comment>
<dbReference type="PANTHER" id="PTHR10652">
    <property type="entry name" value="ADENYLYL CYCLASE-ASSOCIATED PROTEIN"/>
    <property type="match status" value="1"/>
</dbReference>
<evidence type="ECO:0000313" key="3">
    <source>
        <dbReference type="EMBL" id="KAF8818514.1"/>
    </source>
</evidence>
<proteinExistence type="inferred from homology"/>
<keyword evidence="4" id="KW-1185">Reference proteome</keyword>